<evidence type="ECO:0000313" key="2">
    <source>
        <dbReference type="Proteomes" id="UP000199666"/>
    </source>
</evidence>
<dbReference type="RefSeq" id="WP_090996171.1">
    <property type="nucleotide sequence ID" value="NZ_FOPP01000009.1"/>
</dbReference>
<dbReference type="STRING" id="414048.SAMN04489864_109153"/>
<sequence>MAKYSRATFGSISGTVNNAVGTSWRGVDYLRNVAKKSSKGPSVGQLTVQAKLILAANMLARIKNVLNLGFSDKKLNKLSGYNAAVRQFILNAVTGEHPDFSVDYAKVQLSRGSLNQLKGVTFAQSEGVLTLSWSSREDAILGNADDEILVLLYNSTDDEFMTNMSGKRADGELIVELTESADSNIEFWLFCVSKDRKSVSTSQYIGNFTMPPLVSI</sequence>
<proteinExistence type="predicted"/>
<reference evidence="1 2" key="1">
    <citation type="submission" date="2016-10" db="EMBL/GenBank/DDBJ databases">
        <authorList>
            <person name="de Groot N.N."/>
        </authorList>
    </citation>
    <scope>NUCLEOTIDE SEQUENCE [LARGE SCALE GENOMIC DNA]</scope>
    <source>
        <strain evidence="1 2">DSM 18684</strain>
    </source>
</reference>
<dbReference type="AlphaFoldDB" id="A0A1I2ZCB1"/>
<dbReference type="OrthoDB" id="665435at2"/>
<protein>
    <submittedName>
        <fullName evidence="1">Uncharacterized protein</fullName>
    </submittedName>
</protein>
<evidence type="ECO:0000313" key="1">
    <source>
        <dbReference type="EMBL" id="SFH35498.1"/>
    </source>
</evidence>
<gene>
    <name evidence="1" type="ORF">SAMN04489864_109153</name>
</gene>
<keyword evidence="2" id="KW-1185">Reference proteome</keyword>
<dbReference type="EMBL" id="FOPP01000009">
    <property type="protein sequence ID" value="SFH35498.1"/>
    <property type="molecule type" value="Genomic_DNA"/>
</dbReference>
<name>A0A1I2ZCB1_9SPHI</name>
<dbReference type="InterPro" id="IPR046233">
    <property type="entry name" value="DUF6266"/>
</dbReference>
<dbReference type="Pfam" id="PF19781">
    <property type="entry name" value="DUF6266"/>
    <property type="match status" value="1"/>
</dbReference>
<accession>A0A1I2ZCB1</accession>
<organism evidence="1 2">
    <name type="scientific">Pedobacter insulae</name>
    <dbReference type="NCBI Taxonomy" id="414048"/>
    <lineage>
        <taxon>Bacteria</taxon>
        <taxon>Pseudomonadati</taxon>
        <taxon>Bacteroidota</taxon>
        <taxon>Sphingobacteriia</taxon>
        <taxon>Sphingobacteriales</taxon>
        <taxon>Sphingobacteriaceae</taxon>
        <taxon>Pedobacter</taxon>
    </lineage>
</organism>
<dbReference type="Proteomes" id="UP000199666">
    <property type="component" value="Unassembled WGS sequence"/>
</dbReference>